<evidence type="ECO:0000313" key="2">
    <source>
        <dbReference type="Proteomes" id="UP000501705"/>
    </source>
</evidence>
<gene>
    <name evidence="1" type="ORF">F5X71_19170</name>
</gene>
<evidence type="ECO:0000313" key="1">
    <source>
        <dbReference type="EMBL" id="QIS04168.1"/>
    </source>
</evidence>
<sequence>MADKVEVDTQQLRRAAGDCDRIHDSITRTLGTLRATVGGSGTPWGNDSFGSKFAQGEKGYLAARVNLLAAIDQMATTIGDYGTGQRKAADDLDAMEAGNTGGFSAN</sequence>
<name>A0A6G9XTD9_NOCBR</name>
<dbReference type="EMBL" id="CP046171">
    <property type="protein sequence ID" value="QIS04168.1"/>
    <property type="molecule type" value="Genomic_DNA"/>
</dbReference>
<evidence type="ECO:0008006" key="3">
    <source>
        <dbReference type="Google" id="ProtNLM"/>
    </source>
</evidence>
<dbReference type="Gene3D" id="1.10.287.1060">
    <property type="entry name" value="ESAT-6-like"/>
    <property type="match status" value="1"/>
</dbReference>
<accession>A0A6G9XTD9</accession>
<protein>
    <recommendedName>
        <fullName evidence="3">WXG100 family type VII secretion target</fullName>
    </recommendedName>
</protein>
<reference evidence="1 2" key="1">
    <citation type="journal article" date="2019" name="ACS Chem. Biol.">
        <title>Identification and Mobilization of a Cryptic Antibiotic Biosynthesis Gene Locus from a Human-Pathogenic Nocardia Isolate.</title>
        <authorList>
            <person name="Herisse M."/>
            <person name="Ishida K."/>
            <person name="Porter J.L."/>
            <person name="Howden B."/>
            <person name="Hertweck C."/>
            <person name="Stinear T.P."/>
            <person name="Pidot S.J."/>
        </authorList>
    </citation>
    <scope>NUCLEOTIDE SEQUENCE [LARGE SCALE GENOMIC DNA]</scope>
    <source>
        <strain evidence="1 2">AUSMDU00024985</strain>
    </source>
</reference>
<dbReference type="InterPro" id="IPR036689">
    <property type="entry name" value="ESAT-6-like_sf"/>
</dbReference>
<organism evidence="1 2">
    <name type="scientific">Nocardia brasiliensis</name>
    <dbReference type="NCBI Taxonomy" id="37326"/>
    <lineage>
        <taxon>Bacteria</taxon>
        <taxon>Bacillati</taxon>
        <taxon>Actinomycetota</taxon>
        <taxon>Actinomycetes</taxon>
        <taxon>Mycobacteriales</taxon>
        <taxon>Nocardiaceae</taxon>
        <taxon>Nocardia</taxon>
    </lineage>
</organism>
<dbReference type="AlphaFoldDB" id="A0A6G9XTD9"/>
<dbReference type="SUPFAM" id="SSF140453">
    <property type="entry name" value="EsxAB dimer-like"/>
    <property type="match status" value="1"/>
</dbReference>
<proteinExistence type="predicted"/>
<dbReference type="RefSeq" id="WP_167463286.1">
    <property type="nucleotide sequence ID" value="NZ_CP046171.1"/>
</dbReference>
<dbReference type="Proteomes" id="UP000501705">
    <property type="component" value="Chromosome"/>
</dbReference>